<proteinExistence type="predicted"/>
<dbReference type="Proteomes" id="UP000260733">
    <property type="component" value="Unassembled WGS sequence"/>
</dbReference>
<name>A0A3E2W600_9FIRM</name>
<dbReference type="AlphaFoldDB" id="A0A3E2W600"/>
<evidence type="ECO:0000313" key="1">
    <source>
        <dbReference type="EMBL" id="RGC19313.1"/>
    </source>
</evidence>
<dbReference type="RefSeq" id="WP_117554216.1">
    <property type="nucleotide sequence ID" value="NZ_QVFB01000010.1"/>
</dbReference>
<accession>A0A3E2W600</accession>
<comment type="caution">
    <text evidence="1">The sequence shown here is derived from an EMBL/GenBank/DDBJ whole genome shotgun (WGS) entry which is preliminary data.</text>
</comment>
<reference evidence="1 2" key="1">
    <citation type="submission" date="2018-08" db="EMBL/GenBank/DDBJ databases">
        <title>A genome reference for cultivated species of the human gut microbiota.</title>
        <authorList>
            <person name="Zou Y."/>
            <person name="Xue W."/>
            <person name="Luo G."/>
        </authorList>
    </citation>
    <scope>NUCLEOTIDE SEQUENCE [LARGE SCALE GENOMIC DNA]</scope>
    <source>
        <strain evidence="1 2">AM37-13AC</strain>
    </source>
</reference>
<dbReference type="EMBL" id="QVFB01000010">
    <property type="protein sequence ID" value="RGC19313.1"/>
    <property type="molecule type" value="Genomic_DNA"/>
</dbReference>
<organism evidence="1 2">
    <name type="scientific">Faecalibacterium prausnitzii</name>
    <dbReference type="NCBI Taxonomy" id="853"/>
    <lineage>
        <taxon>Bacteria</taxon>
        <taxon>Bacillati</taxon>
        <taxon>Bacillota</taxon>
        <taxon>Clostridia</taxon>
        <taxon>Eubacteriales</taxon>
        <taxon>Oscillospiraceae</taxon>
        <taxon>Faecalibacterium</taxon>
    </lineage>
</organism>
<gene>
    <name evidence="1" type="ORF">DW855_07770</name>
</gene>
<protein>
    <submittedName>
        <fullName evidence="1">Uncharacterized protein</fullName>
    </submittedName>
</protein>
<evidence type="ECO:0000313" key="2">
    <source>
        <dbReference type="Proteomes" id="UP000260733"/>
    </source>
</evidence>
<sequence>MESGYLPVTTAANDMDAIRASGLELTDNMEQTLSGAVKTVRENELYTPTAFAGGNAVRKILEYSMGDQASADRDTVLERIAAGQSAEAATAEFLTDDYFEAWYQATLAQLQQYEG</sequence>